<reference evidence="13" key="1">
    <citation type="submission" date="2016-01" db="EMBL/GenBank/DDBJ databases">
        <authorList>
            <person name="Mitreva M."/>
            <person name="Pepin K.H."/>
            <person name="Mihindukulasuriya K.A."/>
            <person name="Fulton R."/>
            <person name="Fronick C."/>
            <person name="O'Laughlin M."/>
            <person name="Miner T."/>
            <person name="Herter B."/>
            <person name="Rosa B.A."/>
            <person name="Cordes M."/>
            <person name="Tomlinson C."/>
            <person name="Wollam A."/>
            <person name="Palsikar V.B."/>
            <person name="Mardis E.R."/>
            <person name="Wilson R.K."/>
        </authorList>
    </citation>
    <scope>NUCLEOTIDE SEQUENCE [LARGE SCALE GENOMIC DNA]</scope>
    <source>
        <strain evidence="13">DNF00729</strain>
    </source>
</reference>
<dbReference type="GO" id="GO:0005737">
    <property type="term" value="C:cytoplasm"/>
    <property type="evidence" value="ECO:0007669"/>
    <property type="project" value="InterPro"/>
</dbReference>
<dbReference type="CDD" id="cd03354">
    <property type="entry name" value="LbH_SAT"/>
    <property type="match status" value="1"/>
</dbReference>
<dbReference type="NCBIfam" id="TIGR01172">
    <property type="entry name" value="cysE"/>
    <property type="match status" value="1"/>
</dbReference>
<dbReference type="PANTHER" id="PTHR42811">
    <property type="entry name" value="SERINE ACETYLTRANSFERASE"/>
    <property type="match status" value="1"/>
</dbReference>
<keyword evidence="5" id="KW-0028">Amino-acid biosynthesis</keyword>
<sequence>MLFKRRRKIAEVILQKDPACRNLFEAMFLYPAVTALLSHERAHRLYLKGHTTWARWISHRSRNKTGIEIHPGARIGERLFIDHGTGVVIGETAVIGDDVTIYHGVTLGGRGKSKTKRHPTIGHRVLLGAGSTVLGPIVVGDDAKVGAGAVVLDPVPAHATVVGIPAEVVHQR</sequence>
<dbReference type="UniPathway" id="UPA00136">
    <property type="reaction ID" value="UER00199"/>
</dbReference>
<dbReference type="EC" id="2.3.1.30" evidence="3 11"/>
<evidence type="ECO:0000256" key="8">
    <source>
        <dbReference type="ARBA" id="ARBA00023192"/>
    </source>
</evidence>
<dbReference type="NCBIfam" id="NF041874">
    <property type="entry name" value="EPS_EpsC"/>
    <property type="match status" value="1"/>
</dbReference>
<dbReference type="InterPro" id="IPR018357">
    <property type="entry name" value="Hexapep_transf_CS"/>
</dbReference>
<dbReference type="InterPro" id="IPR005881">
    <property type="entry name" value="Ser_O-AcTrfase"/>
</dbReference>
<dbReference type="STRING" id="755172.HMPREF1863_00337"/>
<evidence type="ECO:0000256" key="4">
    <source>
        <dbReference type="ARBA" id="ARBA00018522"/>
    </source>
</evidence>
<dbReference type="PROSITE" id="PS00101">
    <property type="entry name" value="HEXAPEP_TRANSFERASES"/>
    <property type="match status" value="1"/>
</dbReference>
<evidence type="ECO:0000256" key="1">
    <source>
        <dbReference type="ARBA" id="ARBA00004876"/>
    </source>
</evidence>
<keyword evidence="7" id="KW-0677">Repeat</keyword>
<dbReference type="Pfam" id="PF00132">
    <property type="entry name" value="Hexapep"/>
    <property type="match status" value="1"/>
</dbReference>
<organism evidence="12 13">
    <name type="scientific">Aedoeadaptatus coxii</name>
    <dbReference type="NCBI Taxonomy" id="755172"/>
    <lineage>
        <taxon>Bacteria</taxon>
        <taxon>Bacillati</taxon>
        <taxon>Bacillota</taxon>
        <taxon>Tissierellia</taxon>
        <taxon>Tissierellales</taxon>
        <taxon>Peptoniphilaceae</taxon>
        <taxon>Aedoeadaptatus</taxon>
    </lineage>
</organism>
<keyword evidence="6 11" id="KW-0808">Transferase</keyword>
<keyword evidence="9 11" id="KW-0012">Acyltransferase</keyword>
<dbReference type="InterPro" id="IPR042122">
    <property type="entry name" value="Ser_AcTrfase_N_sf"/>
</dbReference>
<protein>
    <recommendedName>
        <fullName evidence="4 11">Serine acetyltransferase</fullName>
        <ecNumber evidence="3 11">2.3.1.30</ecNumber>
    </recommendedName>
</protein>
<keyword evidence="13" id="KW-1185">Reference proteome</keyword>
<comment type="catalytic activity">
    <reaction evidence="10 11">
        <text>L-serine + acetyl-CoA = O-acetyl-L-serine + CoA</text>
        <dbReference type="Rhea" id="RHEA:24560"/>
        <dbReference type="ChEBI" id="CHEBI:33384"/>
        <dbReference type="ChEBI" id="CHEBI:57287"/>
        <dbReference type="ChEBI" id="CHEBI:57288"/>
        <dbReference type="ChEBI" id="CHEBI:58340"/>
        <dbReference type="EC" id="2.3.1.30"/>
    </reaction>
</comment>
<dbReference type="GO" id="GO:0009001">
    <property type="term" value="F:serine O-acetyltransferase activity"/>
    <property type="evidence" value="ECO:0007669"/>
    <property type="project" value="UniProtKB-EC"/>
</dbReference>
<dbReference type="Gene3D" id="2.160.10.10">
    <property type="entry name" value="Hexapeptide repeat proteins"/>
    <property type="match status" value="1"/>
</dbReference>
<gene>
    <name evidence="12" type="ORF">HMPREF1863_00337</name>
</gene>
<comment type="caution">
    <text evidence="12">The sequence shown here is derived from an EMBL/GenBank/DDBJ whole genome shotgun (WGS) entry which is preliminary data.</text>
</comment>
<keyword evidence="8" id="KW-0198">Cysteine biosynthesis</keyword>
<dbReference type="AlphaFoldDB" id="A0A134AKD5"/>
<dbReference type="Gene3D" id="1.10.3130.10">
    <property type="entry name" value="serine acetyltransferase, domain 1"/>
    <property type="match status" value="1"/>
</dbReference>
<evidence type="ECO:0000313" key="12">
    <source>
        <dbReference type="EMBL" id="KXB68020.1"/>
    </source>
</evidence>
<name>A0A134AKD5_9FIRM</name>
<evidence type="ECO:0000256" key="5">
    <source>
        <dbReference type="ARBA" id="ARBA00022605"/>
    </source>
</evidence>
<evidence type="ECO:0000256" key="7">
    <source>
        <dbReference type="ARBA" id="ARBA00022737"/>
    </source>
</evidence>
<dbReference type="Proteomes" id="UP000070442">
    <property type="component" value="Unassembled WGS sequence"/>
</dbReference>
<accession>A0A134AKD5</accession>
<evidence type="ECO:0000256" key="2">
    <source>
        <dbReference type="ARBA" id="ARBA00007274"/>
    </source>
</evidence>
<dbReference type="FunFam" id="2.160.10.10:FF:000007">
    <property type="entry name" value="Serine acetyltransferase"/>
    <property type="match status" value="1"/>
</dbReference>
<dbReference type="InterPro" id="IPR045304">
    <property type="entry name" value="LbH_SAT"/>
</dbReference>
<dbReference type="InterPro" id="IPR053376">
    <property type="entry name" value="Serine_acetyltransferase"/>
</dbReference>
<dbReference type="PIRSF" id="PIRSF000441">
    <property type="entry name" value="CysE"/>
    <property type="match status" value="1"/>
</dbReference>
<evidence type="ECO:0000256" key="11">
    <source>
        <dbReference type="PIRNR" id="PIRNR000441"/>
    </source>
</evidence>
<dbReference type="PATRIC" id="fig|755172.3.peg.324"/>
<dbReference type="GO" id="GO:0006535">
    <property type="term" value="P:cysteine biosynthetic process from serine"/>
    <property type="evidence" value="ECO:0007669"/>
    <property type="project" value="InterPro"/>
</dbReference>
<dbReference type="EMBL" id="LSDG01000008">
    <property type="protein sequence ID" value="KXB68020.1"/>
    <property type="molecule type" value="Genomic_DNA"/>
</dbReference>
<evidence type="ECO:0000256" key="10">
    <source>
        <dbReference type="ARBA" id="ARBA00049486"/>
    </source>
</evidence>
<evidence type="ECO:0000256" key="3">
    <source>
        <dbReference type="ARBA" id="ARBA00013266"/>
    </source>
</evidence>
<dbReference type="InterPro" id="IPR011004">
    <property type="entry name" value="Trimer_LpxA-like_sf"/>
</dbReference>
<dbReference type="SUPFAM" id="SSF51161">
    <property type="entry name" value="Trimeric LpxA-like enzymes"/>
    <property type="match status" value="1"/>
</dbReference>
<dbReference type="OrthoDB" id="9801456at2"/>
<dbReference type="InterPro" id="IPR001451">
    <property type="entry name" value="Hexapep"/>
</dbReference>
<evidence type="ECO:0000256" key="6">
    <source>
        <dbReference type="ARBA" id="ARBA00022679"/>
    </source>
</evidence>
<dbReference type="RefSeq" id="WP_157065057.1">
    <property type="nucleotide sequence ID" value="NZ_CAIJCT010000016.1"/>
</dbReference>
<proteinExistence type="inferred from homology"/>
<comment type="similarity">
    <text evidence="2 11">Belongs to the transferase hexapeptide repeat family.</text>
</comment>
<evidence type="ECO:0000256" key="9">
    <source>
        <dbReference type="ARBA" id="ARBA00023315"/>
    </source>
</evidence>
<comment type="pathway">
    <text evidence="1">Amino-acid biosynthesis; L-cysteine biosynthesis; L-cysteine from L-serine: step 1/2.</text>
</comment>
<evidence type="ECO:0000313" key="13">
    <source>
        <dbReference type="Proteomes" id="UP000070442"/>
    </source>
</evidence>